<name>A0AAE1FWG3_PETCI</name>
<feature type="chain" id="PRO_5042442829" description="TIL domain-containing protein" evidence="1">
    <location>
        <begin position="17"/>
        <end position="143"/>
    </location>
</feature>
<comment type="caution">
    <text evidence="2">The sequence shown here is derived from an EMBL/GenBank/DDBJ whole genome shotgun (WGS) entry which is preliminary data.</text>
</comment>
<protein>
    <recommendedName>
        <fullName evidence="5">TIL domain-containing protein</fullName>
    </recommendedName>
</protein>
<evidence type="ECO:0008006" key="5">
    <source>
        <dbReference type="Google" id="ProtNLM"/>
    </source>
</evidence>
<feature type="signal peptide" evidence="1">
    <location>
        <begin position="1"/>
        <end position="16"/>
    </location>
</feature>
<dbReference type="Proteomes" id="UP001286313">
    <property type="component" value="Unassembled WGS sequence"/>
</dbReference>
<evidence type="ECO:0000313" key="3">
    <source>
        <dbReference type="EMBL" id="KAK3880401.1"/>
    </source>
</evidence>
<proteinExistence type="predicted"/>
<dbReference type="EMBL" id="JAWQEG010001325">
    <property type="protein sequence ID" value="KAK3880401.1"/>
    <property type="molecule type" value="Genomic_DNA"/>
</dbReference>
<gene>
    <name evidence="2" type="ORF">Pcinc_015080</name>
    <name evidence="3" type="ORF">Pcinc_015084</name>
</gene>
<dbReference type="AlphaFoldDB" id="A0AAE1FWG3"/>
<accession>A0AAE1FWG3</accession>
<reference evidence="2" key="1">
    <citation type="submission" date="2023-10" db="EMBL/GenBank/DDBJ databases">
        <title>Genome assemblies of two species of porcelain crab, Petrolisthes cinctipes and Petrolisthes manimaculis (Anomura: Porcellanidae).</title>
        <authorList>
            <person name="Angst P."/>
        </authorList>
    </citation>
    <scope>NUCLEOTIDE SEQUENCE</scope>
    <source>
        <strain evidence="2">PB745_01</strain>
        <tissue evidence="2">Gill</tissue>
    </source>
</reference>
<keyword evidence="4" id="KW-1185">Reference proteome</keyword>
<keyword evidence="1" id="KW-0732">Signal</keyword>
<evidence type="ECO:0000313" key="4">
    <source>
        <dbReference type="Proteomes" id="UP001286313"/>
    </source>
</evidence>
<dbReference type="EMBL" id="JAWQEG010001325">
    <property type="protein sequence ID" value="KAK3880397.1"/>
    <property type="molecule type" value="Genomic_DNA"/>
</dbReference>
<evidence type="ECO:0000256" key="1">
    <source>
        <dbReference type="SAM" id="SignalP"/>
    </source>
</evidence>
<evidence type="ECO:0000313" key="2">
    <source>
        <dbReference type="EMBL" id="KAK3880397.1"/>
    </source>
</evidence>
<organism evidence="2 4">
    <name type="scientific">Petrolisthes cinctipes</name>
    <name type="common">Flat porcelain crab</name>
    <dbReference type="NCBI Taxonomy" id="88211"/>
    <lineage>
        <taxon>Eukaryota</taxon>
        <taxon>Metazoa</taxon>
        <taxon>Ecdysozoa</taxon>
        <taxon>Arthropoda</taxon>
        <taxon>Crustacea</taxon>
        <taxon>Multicrustacea</taxon>
        <taxon>Malacostraca</taxon>
        <taxon>Eumalacostraca</taxon>
        <taxon>Eucarida</taxon>
        <taxon>Decapoda</taxon>
        <taxon>Pleocyemata</taxon>
        <taxon>Anomura</taxon>
        <taxon>Galatheoidea</taxon>
        <taxon>Porcellanidae</taxon>
        <taxon>Petrolisthes</taxon>
    </lineage>
</organism>
<sequence>MLAWLLTITLVVLAHSEPSVNDVQEERWDPNEMTSSPSHDNNEIVSKISILFGSRPSYPSTACHRSLGGRCLSGDALSPANCDFVSSGNECPYGRDSSCCIKCSDSGRCLANGGECTPGCECPPDAYKDVFSPCRSPSACSSV</sequence>